<dbReference type="GO" id="GO:0005576">
    <property type="term" value="C:extracellular region"/>
    <property type="evidence" value="ECO:0007669"/>
    <property type="project" value="UniProtKB-SubCell"/>
</dbReference>
<dbReference type="Ensembl" id="ENSCSET00000007916.1">
    <property type="protein sequence ID" value="ENSCSEP00000007831.1"/>
    <property type="gene ID" value="ENSCSEG00000005046.1"/>
</dbReference>
<evidence type="ECO:0000259" key="4">
    <source>
        <dbReference type="Pfam" id="PF05986"/>
    </source>
</evidence>
<dbReference type="GO" id="GO:0030198">
    <property type="term" value="P:extracellular matrix organization"/>
    <property type="evidence" value="ECO:0007669"/>
    <property type="project" value="TreeGrafter"/>
</dbReference>
<dbReference type="Proteomes" id="UP000265120">
    <property type="component" value="Chromosome 9"/>
</dbReference>
<name>A0A3P8V401_CYNSE</name>
<sequence length="205" mass="22770">MAVLWQQPSSLLRCQALALLHFICLLFPPSGALSWDNNASPSPLEGFKLVKGNFSRTFLRVGYHKITEIPLGARNVNIHETVKSRNYLALQTQTGVSIVNGNWVIDRPGVFEGVGTQLTYRRPNEIRSRKGESITAPGPLTEDLHVYLIYQQPGPSVYYEYNVPLENTQPTPGPDASSNILGKCTCPHAKHTHTFWCPVSKSSLI</sequence>
<dbReference type="GO" id="GO:0031012">
    <property type="term" value="C:extracellular matrix"/>
    <property type="evidence" value="ECO:0007669"/>
    <property type="project" value="TreeGrafter"/>
</dbReference>
<dbReference type="PANTHER" id="PTHR13723:SF316">
    <property type="entry name" value="LONELY HEART, ISOFORM A"/>
    <property type="match status" value="1"/>
</dbReference>
<keyword evidence="2" id="KW-0964">Secreted</keyword>
<evidence type="ECO:0000256" key="2">
    <source>
        <dbReference type="ARBA" id="ARBA00022525"/>
    </source>
</evidence>
<dbReference type="OMA" id="TCELFSG"/>
<evidence type="ECO:0000313" key="5">
    <source>
        <dbReference type="Ensembl" id="ENSCSEP00000007831.1"/>
    </source>
</evidence>
<dbReference type="InParanoid" id="A0A3P8V401"/>
<organism evidence="5 6">
    <name type="scientific">Cynoglossus semilaevis</name>
    <name type="common">Tongue sole</name>
    <dbReference type="NCBI Taxonomy" id="244447"/>
    <lineage>
        <taxon>Eukaryota</taxon>
        <taxon>Metazoa</taxon>
        <taxon>Chordata</taxon>
        <taxon>Craniata</taxon>
        <taxon>Vertebrata</taxon>
        <taxon>Euteleostomi</taxon>
        <taxon>Actinopterygii</taxon>
        <taxon>Neopterygii</taxon>
        <taxon>Teleostei</taxon>
        <taxon>Neoteleostei</taxon>
        <taxon>Acanthomorphata</taxon>
        <taxon>Carangaria</taxon>
        <taxon>Pleuronectiformes</taxon>
        <taxon>Pleuronectoidei</taxon>
        <taxon>Cynoglossidae</taxon>
        <taxon>Cynoglossinae</taxon>
        <taxon>Cynoglossus</taxon>
    </lineage>
</organism>
<evidence type="ECO:0000313" key="6">
    <source>
        <dbReference type="Proteomes" id="UP000265120"/>
    </source>
</evidence>
<reference evidence="5" key="2">
    <citation type="submission" date="2025-08" db="UniProtKB">
        <authorList>
            <consortium name="Ensembl"/>
        </authorList>
    </citation>
    <scope>IDENTIFICATION</scope>
</reference>
<dbReference type="GeneTree" id="ENSGT00940000167725"/>
<dbReference type="AlphaFoldDB" id="A0A3P8V401"/>
<dbReference type="Pfam" id="PF05986">
    <property type="entry name" value="ADAMTS_spacer1"/>
    <property type="match status" value="1"/>
</dbReference>
<evidence type="ECO:0000256" key="1">
    <source>
        <dbReference type="ARBA" id="ARBA00004613"/>
    </source>
</evidence>
<proteinExistence type="predicted"/>
<evidence type="ECO:0000256" key="3">
    <source>
        <dbReference type="SAM" id="SignalP"/>
    </source>
</evidence>
<dbReference type="Gene3D" id="2.60.120.830">
    <property type="match status" value="1"/>
</dbReference>
<comment type="subcellular location">
    <subcellularLocation>
        <location evidence="1">Secreted</location>
    </subcellularLocation>
</comment>
<dbReference type="STRING" id="244447.ENSCSEP00000007831"/>
<feature type="signal peptide" evidence="3">
    <location>
        <begin position="1"/>
        <end position="32"/>
    </location>
</feature>
<reference evidence="5" key="3">
    <citation type="submission" date="2025-09" db="UniProtKB">
        <authorList>
            <consortium name="Ensembl"/>
        </authorList>
    </citation>
    <scope>IDENTIFICATION</scope>
</reference>
<dbReference type="GO" id="GO:0004222">
    <property type="term" value="F:metalloendopeptidase activity"/>
    <property type="evidence" value="ECO:0007669"/>
    <property type="project" value="TreeGrafter"/>
</dbReference>
<dbReference type="PANTHER" id="PTHR13723">
    <property type="entry name" value="ADAMTS A DISINTEGRIN AND METALLOPROTEASE WITH THROMBOSPONDIN MOTIFS PROTEASE"/>
    <property type="match status" value="1"/>
</dbReference>
<reference evidence="5 6" key="1">
    <citation type="journal article" date="2014" name="Nat. Genet.">
        <title>Whole-genome sequence of a flatfish provides insights into ZW sex chromosome evolution and adaptation to a benthic lifestyle.</title>
        <authorList>
            <person name="Chen S."/>
            <person name="Zhang G."/>
            <person name="Shao C."/>
            <person name="Huang Q."/>
            <person name="Liu G."/>
            <person name="Zhang P."/>
            <person name="Song W."/>
            <person name="An N."/>
            <person name="Chalopin D."/>
            <person name="Volff J.N."/>
            <person name="Hong Y."/>
            <person name="Li Q."/>
            <person name="Sha Z."/>
            <person name="Zhou H."/>
            <person name="Xie M."/>
            <person name="Yu Q."/>
            <person name="Liu Y."/>
            <person name="Xiang H."/>
            <person name="Wang N."/>
            <person name="Wu K."/>
            <person name="Yang C."/>
            <person name="Zhou Q."/>
            <person name="Liao X."/>
            <person name="Yang L."/>
            <person name="Hu Q."/>
            <person name="Zhang J."/>
            <person name="Meng L."/>
            <person name="Jin L."/>
            <person name="Tian Y."/>
            <person name="Lian J."/>
            <person name="Yang J."/>
            <person name="Miao G."/>
            <person name="Liu S."/>
            <person name="Liang Z."/>
            <person name="Yan F."/>
            <person name="Li Y."/>
            <person name="Sun B."/>
            <person name="Zhang H."/>
            <person name="Zhang J."/>
            <person name="Zhu Y."/>
            <person name="Du M."/>
            <person name="Zhao Y."/>
            <person name="Schartl M."/>
            <person name="Tang Q."/>
            <person name="Wang J."/>
        </authorList>
    </citation>
    <scope>NUCLEOTIDE SEQUENCE</scope>
</reference>
<dbReference type="GO" id="GO:0006508">
    <property type="term" value="P:proteolysis"/>
    <property type="evidence" value="ECO:0007669"/>
    <property type="project" value="TreeGrafter"/>
</dbReference>
<keyword evidence="6" id="KW-1185">Reference proteome</keyword>
<dbReference type="InterPro" id="IPR010294">
    <property type="entry name" value="ADAMTS_spacer1"/>
</dbReference>
<keyword evidence="3" id="KW-0732">Signal</keyword>
<feature type="domain" description="ADAMTS/ADAMTS-like Spacer 1" evidence="4">
    <location>
        <begin position="50"/>
        <end position="164"/>
    </location>
</feature>
<dbReference type="InterPro" id="IPR050439">
    <property type="entry name" value="ADAMTS_ADAMTS-like"/>
</dbReference>
<protein>
    <recommendedName>
        <fullName evidence="4">ADAMTS/ADAMTS-like Spacer 1 domain-containing protein</fullName>
    </recommendedName>
</protein>
<feature type="chain" id="PRO_5018144520" description="ADAMTS/ADAMTS-like Spacer 1 domain-containing protein" evidence="3">
    <location>
        <begin position="33"/>
        <end position="205"/>
    </location>
</feature>
<accession>A0A3P8V401</accession>